<keyword evidence="2" id="KW-1185">Reference proteome</keyword>
<accession>A0A1Y2BMN5</accession>
<dbReference type="OrthoDB" id="2126196at2759"/>
<reference evidence="1 2" key="1">
    <citation type="submission" date="2016-07" db="EMBL/GenBank/DDBJ databases">
        <title>Pervasive Adenine N6-methylation of Active Genes in Fungi.</title>
        <authorList>
            <consortium name="DOE Joint Genome Institute"/>
            <person name="Mondo S.J."/>
            <person name="Dannebaum R.O."/>
            <person name="Kuo R.C."/>
            <person name="Labutti K."/>
            <person name="Haridas S."/>
            <person name="Kuo A."/>
            <person name="Salamov A."/>
            <person name="Ahrendt S.R."/>
            <person name="Lipzen A."/>
            <person name="Sullivan W."/>
            <person name="Andreopoulos W.B."/>
            <person name="Clum A."/>
            <person name="Lindquist E."/>
            <person name="Daum C."/>
            <person name="Ramamoorthy G.K."/>
            <person name="Gryganskyi A."/>
            <person name="Culley D."/>
            <person name="Magnuson J.K."/>
            <person name="James T.Y."/>
            <person name="O'Malley M.A."/>
            <person name="Stajich J.E."/>
            <person name="Spatafora J.W."/>
            <person name="Visel A."/>
            <person name="Grigoriev I.V."/>
        </authorList>
    </citation>
    <scope>NUCLEOTIDE SEQUENCE [LARGE SCALE GENOMIC DNA]</scope>
    <source>
        <strain evidence="1 2">JEL800</strain>
    </source>
</reference>
<protein>
    <submittedName>
        <fullName evidence="1">Uncharacterized protein</fullName>
    </submittedName>
</protein>
<evidence type="ECO:0000313" key="2">
    <source>
        <dbReference type="Proteomes" id="UP000193642"/>
    </source>
</evidence>
<name>A0A1Y2BMN5_9FUNG</name>
<dbReference type="EMBL" id="MCGO01000059">
    <property type="protein sequence ID" value="ORY36003.1"/>
    <property type="molecule type" value="Genomic_DNA"/>
</dbReference>
<dbReference type="Proteomes" id="UP000193642">
    <property type="component" value="Unassembled WGS sequence"/>
</dbReference>
<proteinExistence type="predicted"/>
<sequence length="495" mass="54155">MPFQDTTTVYDQLKPFIDQEAYAKDCESSIVILKYLTGYHSPILQILHIWKPLLHATTSIMTPFRGAPACDFGFTPIDAALRTKVITLTSLVAECPSCAYPLKPIVLTPSMISEREQVALNAVVGATVIPAARSERTRKKVVERFGEKGLQLLGTFIASMALTNTITSLVCVDIEADVQKDMEVALAGTGWKMGRHKTASTTMNANDNQQPTSLTIFKHILKVLKEAKITMSSFPSKPADLTNWIQSKFGFQPRYLSKMISFESKKAMCFNLHLSLFTSSTTHSPDLQQHPYSMPFKDKLMVSFVYSIAIPNTYLASHFAFLAHQHGISAESLLEAEKQSKQPLSEISESTDFMTLVLMVTSRIAVRNSEFYDVAPLLFPATGNPKSLLEMLSLLGSLSMLHRYTAMWDDEAGLEADLVPVIKGEFGKAVGLSESEYSANCSNGSTVGLSNIGGISYAGSSAQRMTVPVATAVRDMKQTLSPDSALPWGGGVTYA</sequence>
<organism evidence="1 2">
    <name type="scientific">Rhizoclosmatium globosum</name>
    <dbReference type="NCBI Taxonomy" id="329046"/>
    <lineage>
        <taxon>Eukaryota</taxon>
        <taxon>Fungi</taxon>
        <taxon>Fungi incertae sedis</taxon>
        <taxon>Chytridiomycota</taxon>
        <taxon>Chytridiomycota incertae sedis</taxon>
        <taxon>Chytridiomycetes</taxon>
        <taxon>Chytridiales</taxon>
        <taxon>Chytriomycetaceae</taxon>
        <taxon>Rhizoclosmatium</taxon>
    </lineage>
</organism>
<gene>
    <name evidence="1" type="ORF">BCR33DRAFT_722473</name>
</gene>
<dbReference type="AlphaFoldDB" id="A0A1Y2BMN5"/>
<comment type="caution">
    <text evidence="1">The sequence shown here is derived from an EMBL/GenBank/DDBJ whole genome shotgun (WGS) entry which is preliminary data.</text>
</comment>
<evidence type="ECO:0000313" key="1">
    <source>
        <dbReference type="EMBL" id="ORY36003.1"/>
    </source>
</evidence>